<accession>A0A922ABU4</accession>
<organism evidence="1 2">
    <name type="scientific">Carya illinoinensis</name>
    <name type="common">Pecan</name>
    <dbReference type="NCBI Taxonomy" id="32201"/>
    <lineage>
        <taxon>Eukaryota</taxon>
        <taxon>Viridiplantae</taxon>
        <taxon>Streptophyta</taxon>
        <taxon>Embryophyta</taxon>
        <taxon>Tracheophyta</taxon>
        <taxon>Spermatophyta</taxon>
        <taxon>Magnoliopsida</taxon>
        <taxon>eudicotyledons</taxon>
        <taxon>Gunneridae</taxon>
        <taxon>Pentapetalae</taxon>
        <taxon>rosids</taxon>
        <taxon>fabids</taxon>
        <taxon>Fagales</taxon>
        <taxon>Juglandaceae</taxon>
        <taxon>Carya</taxon>
    </lineage>
</organism>
<name>A0A922ABU4_CARIL</name>
<evidence type="ECO:0000313" key="1">
    <source>
        <dbReference type="EMBL" id="KAG6678532.1"/>
    </source>
</evidence>
<dbReference type="EMBL" id="CM031838">
    <property type="protein sequence ID" value="KAG6678532.1"/>
    <property type="molecule type" value="Genomic_DNA"/>
</dbReference>
<sequence length="101" mass="11036">MASTGDLSAFREEMGMLNRLLNPIISQQQNLENLIKSMSEHLPSRVAKKGMPGTSDAATKGNDAALRELHKILTAKPSKLIKSLSTIKETLEEMNNAMANL</sequence>
<protein>
    <submittedName>
        <fullName evidence="1">Uncharacterized protein</fullName>
    </submittedName>
</protein>
<dbReference type="AlphaFoldDB" id="A0A922ABU4"/>
<reference evidence="1" key="1">
    <citation type="submission" date="2021-01" db="EMBL/GenBank/DDBJ databases">
        <authorList>
            <person name="Lovell J.T."/>
            <person name="Bentley N."/>
            <person name="Bhattarai G."/>
            <person name="Jenkins J.W."/>
            <person name="Sreedasyam A."/>
            <person name="Alarcon Y."/>
            <person name="Bock C."/>
            <person name="Boston L."/>
            <person name="Carlson J."/>
            <person name="Cervantes K."/>
            <person name="Clermont K."/>
            <person name="Krom N."/>
            <person name="Kubenka K."/>
            <person name="Mamidi S."/>
            <person name="Mattison C."/>
            <person name="Monteros M."/>
            <person name="Pisani C."/>
            <person name="Plott C."/>
            <person name="Rajasekar S."/>
            <person name="Rhein H.S."/>
            <person name="Rohla C."/>
            <person name="Song M."/>
            <person name="Hilaire R.S."/>
            <person name="Shu S."/>
            <person name="Wells L."/>
            <person name="Wang X."/>
            <person name="Webber J."/>
            <person name="Heerema R.J."/>
            <person name="Klein P."/>
            <person name="Conner P."/>
            <person name="Grauke L."/>
            <person name="Grimwood J."/>
            <person name="Schmutz J."/>
            <person name="Randall J.J."/>
        </authorList>
    </citation>
    <scope>NUCLEOTIDE SEQUENCE</scope>
    <source>
        <tissue evidence="1">Leaf</tissue>
    </source>
</reference>
<dbReference type="Proteomes" id="UP000811246">
    <property type="component" value="Chromosome 14"/>
</dbReference>
<gene>
    <name evidence="1" type="ORF">I3842_14G085300</name>
</gene>
<evidence type="ECO:0000313" key="2">
    <source>
        <dbReference type="Proteomes" id="UP000811246"/>
    </source>
</evidence>
<comment type="caution">
    <text evidence="1">The sequence shown here is derived from an EMBL/GenBank/DDBJ whole genome shotgun (WGS) entry which is preliminary data.</text>
</comment>
<proteinExistence type="predicted"/>